<sequence length="304" mass="31723">MSAGAWLKLLLLSAIWGASFLFIRIGVVELGPAWLMFLRVTFGALFLLGGAFYLKKVLNGSAPLKHFLILGGMNTALPFLLYGFAATELGASLMSVLNATAPLWSALLLAIWHRTMPKGAALLGLITGFCGVLLLAGVESLSLDVNGRLAFAAGLGAAVCYAIASIYTKAAKVGEPYNNAHGSMWAASMWLLPVVLLSPMPAAMPSVGTLAAVVTLGVLCSGVAYLLYFRLVDEVGATSALTVTFLIPVFGILWGVLFLHEHIGWHTLLGTAIILLGTAISTGSLSMARLGGISRGVFKKGSGA</sequence>
<feature type="transmembrane region" description="Helical" evidence="5">
    <location>
        <begin position="182"/>
        <end position="201"/>
    </location>
</feature>
<proteinExistence type="predicted"/>
<reference evidence="7 8" key="1">
    <citation type="submission" date="2021-05" db="EMBL/GenBank/DDBJ databases">
        <title>Shewanella sp. JM162201.</title>
        <authorList>
            <person name="Xu S."/>
            <person name="Li A."/>
        </authorList>
    </citation>
    <scope>NUCLEOTIDE SEQUENCE [LARGE SCALE GENOMIC DNA]</scope>
    <source>
        <strain evidence="7 8">JM162201</strain>
    </source>
</reference>
<dbReference type="EMBL" id="JAHEPS010000003">
    <property type="protein sequence ID" value="MBT1444726.1"/>
    <property type="molecule type" value="Genomic_DNA"/>
</dbReference>
<organism evidence="7 8">
    <name type="scientific">Shewanella jiangmenensis</name>
    <dbReference type="NCBI Taxonomy" id="2837387"/>
    <lineage>
        <taxon>Bacteria</taxon>
        <taxon>Pseudomonadati</taxon>
        <taxon>Pseudomonadota</taxon>
        <taxon>Gammaproteobacteria</taxon>
        <taxon>Alteromonadales</taxon>
        <taxon>Shewanellaceae</taxon>
        <taxon>Shewanella</taxon>
    </lineage>
</organism>
<feature type="transmembrane region" description="Helical" evidence="5">
    <location>
        <begin position="7"/>
        <end position="27"/>
    </location>
</feature>
<feature type="transmembrane region" description="Helical" evidence="5">
    <location>
        <begin position="91"/>
        <end position="112"/>
    </location>
</feature>
<dbReference type="SUPFAM" id="SSF103481">
    <property type="entry name" value="Multidrug resistance efflux transporter EmrE"/>
    <property type="match status" value="2"/>
</dbReference>
<name>A0ABS5V2P9_9GAMM</name>
<dbReference type="Proteomes" id="UP001195903">
    <property type="component" value="Unassembled WGS sequence"/>
</dbReference>
<keyword evidence="3 5" id="KW-1133">Transmembrane helix</keyword>
<feature type="transmembrane region" description="Helical" evidence="5">
    <location>
        <begin position="119"/>
        <end position="138"/>
    </location>
</feature>
<comment type="subcellular location">
    <subcellularLocation>
        <location evidence="1">Membrane</location>
        <topology evidence="1">Multi-pass membrane protein</topology>
    </subcellularLocation>
</comment>
<evidence type="ECO:0000313" key="7">
    <source>
        <dbReference type="EMBL" id="MBT1444726.1"/>
    </source>
</evidence>
<dbReference type="InterPro" id="IPR000620">
    <property type="entry name" value="EamA_dom"/>
</dbReference>
<protein>
    <submittedName>
        <fullName evidence="7">DMT family transporter</fullName>
    </submittedName>
</protein>
<evidence type="ECO:0000256" key="1">
    <source>
        <dbReference type="ARBA" id="ARBA00004141"/>
    </source>
</evidence>
<feature type="transmembrane region" description="Helical" evidence="5">
    <location>
        <begin position="235"/>
        <end position="257"/>
    </location>
</feature>
<dbReference type="Pfam" id="PF00892">
    <property type="entry name" value="EamA"/>
    <property type="match status" value="2"/>
</dbReference>
<feature type="transmembrane region" description="Helical" evidence="5">
    <location>
        <begin position="33"/>
        <end position="54"/>
    </location>
</feature>
<dbReference type="PANTHER" id="PTHR32322:SF9">
    <property type="entry name" value="AMINO-ACID METABOLITE EFFLUX PUMP-RELATED"/>
    <property type="match status" value="1"/>
</dbReference>
<dbReference type="InterPro" id="IPR050638">
    <property type="entry name" value="AA-Vitamin_Transporters"/>
</dbReference>
<comment type="caution">
    <text evidence="7">The sequence shown here is derived from an EMBL/GenBank/DDBJ whole genome shotgun (WGS) entry which is preliminary data.</text>
</comment>
<evidence type="ECO:0000256" key="5">
    <source>
        <dbReference type="SAM" id="Phobius"/>
    </source>
</evidence>
<evidence type="ECO:0000256" key="4">
    <source>
        <dbReference type="ARBA" id="ARBA00023136"/>
    </source>
</evidence>
<dbReference type="PANTHER" id="PTHR32322">
    <property type="entry name" value="INNER MEMBRANE TRANSPORTER"/>
    <property type="match status" value="1"/>
</dbReference>
<feature type="transmembrane region" description="Helical" evidence="5">
    <location>
        <begin position="66"/>
        <end position="85"/>
    </location>
</feature>
<keyword evidence="8" id="KW-1185">Reference proteome</keyword>
<accession>A0ABS5V2P9</accession>
<feature type="domain" description="EamA" evidence="6">
    <location>
        <begin position="152"/>
        <end position="281"/>
    </location>
</feature>
<evidence type="ECO:0000256" key="3">
    <source>
        <dbReference type="ARBA" id="ARBA00022989"/>
    </source>
</evidence>
<feature type="transmembrane region" description="Helical" evidence="5">
    <location>
        <begin position="150"/>
        <end position="170"/>
    </location>
</feature>
<evidence type="ECO:0000313" key="8">
    <source>
        <dbReference type="Proteomes" id="UP001195903"/>
    </source>
</evidence>
<dbReference type="InterPro" id="IPR037185">
    <property type="entry name" value="EmrE-like"/>
</dbReference>
<keyword evidence="4 5" id="KW-0472">Membrane</keyword>
<dbReference type="RefSeq" id="WP_214506930.1">
    <property type="nucleotide sequence ID" value="NZ_JAHEPS010000003.1"/>
</dbReference>
<feature type="transmembrane region" description="Helical" evidence="5">
    <location>
        <begin position="207"/>
        <end position="228"/>
    </location>
</feature>
<feature type="transmembrane region" description="Helical" evidence="5">
    <location>
        <begin position="263"/>
        <end position="285"/>
    </location>
</feature>
<feature type="domain" description="EamA" evidence="6">
    <location>
        <begin position="9"/>
        <end position="135"/>
    </location>
</feature>
<keyword evidence="2 5" id="KW-0812">Transmembrane</keyword>
<gene>
    <name evidence="7" type="ORF">KJI95_09355</name>
</gene>
<evidence type="ECO:0000259" key="6">
    <source>
        <dbReference type="Pfam" id="PF00892"/>
    </source>
</evidence>
<evidence type="ECO:0000256" key="2">
    <source>
        <dbReference type="ARBA" id="ARBA00022692"/>
    </source>
</evidence>